<dbReference type="EMBL" id="UINC01223809">
    <property type="protein sequence ID" value="SVE53155.1"/>
    <property type="molecule type" value="Genomic_DNA"/>
</dbReference>
<gene>
    <name evidence="2" type="ORF">METZ01_LOCUS506009</name>
</gene>
<dbReference type="AlphaFoldDB" id="A0A383E9U5"/>
<protein>
    <recommendedName>
        <fullName evidence="1">GFO/IDH/MocA-like oxidoreductase domain-containing protein</fullName>
    </recommendedName>
</protein>
<dbReference type="InterPro" id="IPR051450">
    <property type="entry name" value="Gfo/Idh/MocA_Oxidoreductases"/>
</dbReference>
<sequence length="220" mass="25496">FMGFNLRFHPCVKKIRQMILDNKIGDVLYVEVENGSYLPDWHKQEDYRTSYAGKKDLGGGVVLTLLHEIDYLYWILGDVISVNATTAKLSNLDIDTEDFASILLKFQNKTIAHVQLNYFQKIPTKTCKFVGTKGILFCDINKNIIEFNNYKKKRSMTIMNLKKYNINRSYIDEISHFMKCIKNKKKSLNDIYQGIITLKIALAILKSSKTNKLVQIEKHS</sequence>
<evidence type="ECO:0000313" key="2">
    <source>
        <dbReference type="EMBL" id="SVE53155.1"/>
    </source>
</evidence>
<feature type="domain" description="GFO/IDH/MocA-like oxidoreductase" evidence="1">
    <location>
        <begin position="13"/>
        <end position="136"/>
    </location>
</feature>
<accession>A0A383E9U5</accession>
<dbReference type="SUPFAM" id="SSF55347">
    <property type="entry name" value="Glyceraldehyde-3-phosphate dehydrogenase-like, C-terminal domain"/>
    <property type="match status" value="1"/>
</dbReference>
<evidence type="ECO:0000259" key="1">
    <source>
        <dbReference type="Pfam" id="PF22725"/>
    </source>
</evidence>
<reference evidence="2" key="1">
    <citation type="submission" date="2018-05" db="EMBL/GenBank/DDBJ databases">
        <authorList>
            <person name="Lanie J.A."/>
            <person name="Ng W.-L."/>
            <person name="Kazmierczak K.M."/>
            <person name="Andrzejewski T.M."/>
            <person name="Davidsen T.M."/>
            <person name="Wayne K.J."/>
            <person name="Tettelin H."/>
            <person name="Glass J.I."/>
            <person name="Rusch D."/>
            <person name="Podicherti R."/>
            <person name="Tsui H.-C.T."/>
            <person name="Winkler M.E."/>
        </authorList>
    </citation>
    <scope>NUCLEOTIDE SEQUENCE</scope>
</reference>
<dbReference type="Pfam" id="PF22725">
    <property type="entry name" value="GFO_IDH_MocA_C3"/>
    <property type="match status" value="1"/>
</dbReference>
<dbReference type="InterPro" id="IPR055170">
    <property type="entry name" value="GFO_IDH_MocA-like_dom"/>
</dbReference>
<dbReference type="Gene3D" id="3.30.360.10">
    <property type="entry name" value="Dihydrodipicolinate Reductase, domain 2"/>
    <property type="match status" value="1"/>
</dbReference>
<dbReference type="PANTHER" id="PTHR43377">
    <property type="entry name" value="BILIVERDIN REDUCTASE A"/>
    <property type="match status" value="1"/>
</dbReference>
<proteinExistence type="predicted"/>
<feature type="non-terminal residue" evidence="2">
    <location>
        <position position="1"/>
    </location>
</feature>
<name>A0A383E9U5_9ZZZZ</name>
<organism evidence="2">
    <name type="scientific">marine metagenome</name>
    <dbReference type="NCBI Taxonomy" id="408172"/>
    <lineage>
        <taxon>unclassified sequences</taxon>
        <taxon>metagenomes</taxon>
        <taxon>ecological metagenomes</taxon>
    </lineage>
</organism>
<dbReference type="PANTHER" id="PTHR43377:SF1">
    <property type="entry name" value="BILIVERDIN REDUCTASE A"/>
    <property type="match status" value="1"/>
</dbReference>